<evidence type="ECO:0000313" key="1">
    <source>
        <dbReference type="EMBL" id="EDX15066.1"/>
    </source>
</evidence>
<keyword evidence="2" id="KW-1185">Reference proteome</keyword>
<proteinExistence type="predicted"/>
<evidence type="ECO:0000313" key="2">
    <source>
        <dbReference type="Proteomes" id="UP000000304"/>
    </source>
</evidence>
<dbReference type="HOGENOM" id="CLU_3430062_0_0_1"/>
<dbReference type="Proteomes" id="UP000000304">
    <property type="component" value="Chromosome 3R"/>
</dbReference>
<dbReference type="EMBL" id="CM000364">
    <property type="protein sequence ID" value="EDX15066.1"/>
    <property type="molecule type" value="Genomic_DNA"/>
</dbReference>
<protein>
    <submittedName>
        <fullName evidence="1">GD17798</fullName>
    </submittedName>
</protein>
<dbReference type="AlphaFoldDB" id="B4R2B0"/>
<sequence>MSDRRIERLYPSANLLAKS</sequence>
<accession>B4R2B0</accession>
<reference evidence="1 2" key="1">
    <citation type="journal article" date="2007" name="Nature">
        <title>Evolution of genes and genomes on the Drosophila phylogeny.</title>
        <authorList>
            <consortium name="Drosophila 12 Genomes Consortium"/>
            <person name="Clark A.G."/>
            <person name="Eisen M.B."/>
            <person name="Smith D.R."/>
            <person name="Bergman C.M."/>
            <person name="Oliver B."/>
            <person name="Markow T.A."/>
            <person name="Kaufman T.C."/>
            <person name="Kellis M."/>
            <person name="Gelbart W."/>
            <person name="Iyer V.N."/>
            <person name="Pollard D.A."/>
            <person name="Sackton T.B."/>
            <person name="Larracuente A.M."/>
            <person name="Singh N.D."/>
            <person name="Abad J.P."/>
            <person name="Abt D.N."/>
            <person name="Adryan B."/>
            <person name="Aguade M."/>
            <person name="Akashi H."/>
            <person name="Anderson W.W."/>
            <person name="Aquadro C.F."/>
            <person name="Ardell D.H."/>
            <person name="Arguello R."/>
            <person name="Artieri C.G."/>
            <person name="Barbash D.A."/>
            <person name="Barker D."/>
            <person name="Barsanti P."/>
            <person name="Batterham P."/>
            <person name="Batzoglou S."/>
            <person name="Begun D."/>
            <person name="Bhutkar A."/>
            <person name="Blanco E."/>
            <person name="Bosak S.A."/>
            <person name="Bradley R.K."/>
            <person name="Brand A.D."/>
            <person name="Brent M.R."/>
            <person name="Brooks A.N."/>
            <person name="Brown R.H."/>
            <person name="Butlin R.K."/>
            <person name="Caggese C."/>
            <person name="Calvi B.R."/>
            <person name="Bernardo de Carvalho A."/>
            <person name="Caspi A."/>
            <person name="Castrezana S."/>
            <person name="Celniker S.E."/>
            <person name="Chang J.L."/>
            <person name="Chapple C."/>
            <person name="Chatterji S."/>
            <person name="Chinwalla A."/>
            <person name="Civetta A."/>
            <person name="Clifton S.W."/>
            <person name="Comeron J.M."/>
            <person name="Costello J.C."/>
            <person name="Coyne J.A."/>
            <person name="Daub J."/>
            <person name="David R.G."/>
            <person name="Delcher A.L."/>
            <person name="Delehaunty K."/>
            <person name="Do C.B."/>
            <person name="Ebling H."/>
            <person name="Edwards K."/>
            <person name="Eickbush T."/>
            <person name="Evans J.D."/>
            <person name="Filipski A."/>
            <person name="Findeiss S."/>
            <person name="Freyhult E."/>
            <person name="Fulton L."/>
            <person name="Fulton R."/>
            <person name="Garcia A.C."/>
            <person name="Gardiner A."/>
            <person name="Garfield D.A."/>
            <person name="Garvin B.E."/>
            <person name="Gibson G."/>
            <person name="Gilbert D."/>
            <person name="Gnerre S."/>
            <person name="Godfrey J."/>
            <person name="Good R."/>
            <person name="Gotea V."/>
            <person name="Gravely B."/>
            <person name="Greenberg A.J."/>
            <person name="Griffiths-Jones S."/>
            <person name="Gross S."/>
            <person name="Guigo R."/>
            <person name="Gustafson E.A."/>
            <person name="Haerty W."/>
            <person name="Hahn M.W."/>
            <person name="Halligan D.L."/>
            <person name="Halpern A.L."/>
            <person name="Halter G.M."/>
            <person name="Han M.V."/>
            <person name="Heger A."/>
            <person name="Hillier L."/>
            <person name="Hinrichs A.S."/>
            <person name="Holmes I."/>
            <person name="Hoskins R.A."/>
            <person name="Hubisz M.J."/>
            <person name="Hultmark D."/>
            <person name="Huntley M.A."/>
            <person name="Jaffe D.B."/>
            <person name="Jagadeeshan S."/>
            <person name="Jeck W.R."/>
            <person name="Johnson J."/>
            <person name="Jones C.D."/>
            <person name="Jordan W.C."/>
            <person name="Karpen G.H."/>
            <person name="Kataoka E."/>
            <person name="Keightley P.D."/>
            <person name="Kheradpour P."/>
            <person name="Kirkness E.F."/>
            <person name="Koerich L.B."/>
            <person name="Kristiansen K."/>
            <person name="Kudrna D."/>
            <person name="Kulathinal R.J."/>
            <person name="Kumar S."/>
            <person name="Kwok R."/>
            <person name="Lander E."/>
            <person name="Langley C.H."/>
            <person name="Lapoint R."/>
            <person name="Lazzaro B.P."/>
            <person name="Lee S.J."/>
            <person name="Levesque L."/>
            <person name="Li R."/>
            <person name="Lin C.F."/>
            <person name="Lin M.F."/>
            <person name="Lindblad-Toh K."/>
            <person name="Llopart A."/>
            <person name="Long M."/>
            <person name="Low L."/>
            <person name="Lozovsky E."/>
            <person name="Lu J."/>
            <person name="Luo M."/>
            <person name="Machado C.A."/>
            <person name="Makalowski W."/>
            <person name="Marzo M."/>
            <person name="Matsuda M."/>
            <person name="Matzkin L."/>
            <person name="McAllister B."/>
            <person name="McBride C.S."/>
            <person name="McKernan B."/>
            <person name="McKernan K."/>
            <person name="Mendez-Lago M."/>
            <person name="Minx P."/>
            <person name="Mollenhauer M.U."/>
            <person name="Montooth K."/>
            <person name="Mount S.M."/>
            <person name="Mu X."/>
            <person name="Myers E."/>
            <person name="Negre B."/>
            <person name="Newfeld S."/>
            <person name="Nielsen R."/>
            <person name="Noor M.A."/>
            <person name="O'Grady P."/>
            <person name="Pachter L."/>
            <person name="Papaceit M."/>
            <person name="Parisi M.J."/>
            <person name="Parisi M."/>
            <person name="Parts L."/>
            <person name="Pedersen J.S."/>
            <person name="Pesole G."/>
            <person name="Phillippy A.M."/>
            <person name="Ponting C.P."/>
            <person name="Pop M."/>
            <person name="Porcelli D."/>
            <person name="Powell J.R."/>
            <person name="Prohaska S."/>
            <person name="Pruitt K."/>
            <person name="Puig M."/>
            <person name="Quesneville H."/>
            <person name="Ram K.R."/>
            <person name="Rand D."/>
            <person name="Rasmussen M.D."/>
            <person name="Reed L.K."/>
            <person name="Reenan R."/>
            <person name="Reily A."/>
            <person name="Remington K.A."/>
            <person name="Rieger T.T."/>
            <person name="Ritchie M.G."/>
            <person name="Robin C."/>
            <person name="Rogers Y.H."/>
            <person name="Rohde C."/>
            <person name="Rozas J."/>
            <person name="Rubenfield M.J."/>
            <person name="Ruiz A."/>
            <person name="Russo S."/>
            <person name="Salzberg S.L."/>
            <person name="Sanchez-Gracia A."/>
            <person name="Saranga D.J."/>
            <person name="Sato H."/>
            <person name="Schaeffer S.W."/>
            <person name="Schatz M.C."/>
            <person name="Schlenke T."/>
            <person name="Schwartz R."/>
            <person name="Segarra C."/>
            <person name="Singh R.S."/>
            <person name="Sirot L."/>
            <person name="Sirota M."/>
            <person name="Sisneros N.B."/>
            <person name="Smith C.D."/>
            <person name="Smith T.F."/>
            <person name="Spieth J."/>
            <person name="Stage D.E."/>
            <person name="Stark A."/>
            <person name="Stephan W."/>
            <person name="Strausberg R.L."/>
            <person name="Strempel S."/>
            <person name="Sturgill D."/>
            <person name="Sutton G."/>
            <person name="Sutton G.G."/>
            <person name="Tao W."/>
            <person name="Teichmann S."/>
            <person name="Tobari Y.N."/>
            <person name="Tomimura Y."/>
            <person name="Tsolas J.M."/>
            <person name="Valente V.L."/>
            <person name="Venter E."/>
            <person name="Venter J.C."/>
            <person name="Vicario S."/>
            <person name="Vieira F.G."/>
            <person name="Vilella A.J."/>
            <person name="Villasante A."/>
            <person name="Walenz B."/>
            <person name="Wang J."/>
            <person name="Wasserman M."/>
            <person name="Watts T."/>
            <person name="Wilson D."/>
            <person name="Wilson R.K."/>
            <person name="Wing R.A."/>
            <person name="Wolfner M.F."/>
            <person name="Wong A."/>
            <person name="Wong G.K."/>
            <person name="Wu C.I."/>
            <person name="Wu G."/>
            <person name="Yamamoto D."/>
            <person name="Yang H.P."/>
            <person name="Yang S.P."/>
            <person name="Yorke J.A."/>
            <person name="Yoshida K."/>
            <person name="Zdobnov E."/>
            <person name="Zhang P."/>
            <person name="Zhang Y."/>
            <person name="Zimin A.V."/>
            <person name="Baldwin J."/>
            <person name="Abdouelleil A."/>
            <person name="Abdulkadir J."/>
            <person name="Abebe A."/>
            <person name="Abera B."/>
            <person name="Abreu J."/>
            <person name="Acer S.C."/>
            <person name="Aftuck L."/>
            <person name="Alexander A."/>
            <person name="An P."/>
            <person name="Anderson E."/>
            <person name="Anderson S."/>
            <person name="Arachi H."/>
            <person name="Azer M."/>
            <person name="Bachantsang P."/>
            <person name="Barry A."/>
            <person name="Bayul T."/>
            <person name="Berlin A."/>
            <person name="Bessette D."/>
            <person name="Bloom T."/>
            <person name="Blye J."/>
            <person name="Boguslavskiy L."/>
            <person name="Bonnet C."/>
            <person name="Boukhgalter B."/>
            <person name="Bourzgui I."/>
            <person name="Brown A."/>
            <person name="Cahill P."/>
            <person name="Channer S."/>
            <person name="Cheshatsang Y."/>
            <person name="Chuda L."/>
            <person name="Citroen M."/>
            <person name="Collymore A."/>
            <person name="Cooke P."/>
            <person name="Costello M."/>
            <person name="D'Aco K."/>
            <person name="Daza R."/>
            <person name="De Haan G."/>
            <person name="DeGray S."/>
            <person name="DeMaso C."/>
            <person name="Dhargay N."/>
            <person name="Dooley K."/>
            <person name="Dooley E."/>
            <person name="Doricent M."/>
            <person name="Dorje P."/>
            <person name="Dorjee K."/>
            <person name="Dupes A."/>
            <person name="Elong R."/>
            <person name="Falk J."/>
            <person name="Farina A."/>
            <person name="Faro S."/>
            <person name="Ferguson D."/>
            <person name="Fisher S."/>
            <person name="Foley C.D."/>
            <person name="Franke A."/>
            <person name="Friedrich D."/>
            <person name="Gadbois L."/>
            <person name="Gearin G."/>
            <person name="Gearin C.R."/>
            <person name="Giannoukos G."/>
            <person name="Goode T."/>
            <person name="Graham J."/>
            <person name="Grandbois E."/>
            <person name="Grewal S."/>
            <person name="Gyaltsen K."/>
            <person name="Hafez N."/>
            <person name="Hagos B."/>
            <person name="Hall J."/>
            <person name="Henson C."/>
            <person name="Hollinger A."/>
            <person name="Honan T."/>
            <person name="Huard M.D."/>
            <person name="Hughes L."/>
            <person name="Hurhula B."/>
            <person name="Husby M.E."/>
            <person name="Kamat A."/>
            <person name="Kanga B."/>
            <person name="Kashin S."/>
            <person name="Khazanovich D."/>
            <person name="Kisner P."/>
            <person name="Lance K."/>
            <person name="Lara M."/>
            <person name="Lee W."/>
            <person name="Lennon N."/>
            <person name="Letendre F."/>
            <person name="LeVine R."/>
            <person name="Lipovsky A."/>
            <person name="Liu X."/>
            <person name="Liu J."/>
            <person name="Liu S."/>
            <person name="Lokyitsang T."/>
            <person name="Lokyitsang Y."/>
            <person name="Lubonja R."/>
            <person name="Lui A."/>
            <person name="MacDonald P."/>
            <person name="Magnisalis V."/>
            <person name="Maru K."/>
            <person name="Matthews C."/>
            <person name="McCusker W."/>
            <person name="McDonough S."/>
            <person name="Mehta T."/>
            <person name="Meldrim J."/>
            <person name="Meneus L."/>
            <person name="Mihai O."/>
            <person name="Mihalev A."/>
            <person name="Mihova T."/>
            <person name="Mittelman R."/>
            <person name="Mlenga V."/>
            <person name="Montmayeur A."/>
            <person name="Mulrain L."/>
            <person name="Navidi A."/>
            <person name="Naylor J."/>
            <person name="Negash T."/>
            <person name="Nguyen T."/>
            <person name="Nguyen N."/>
            <person name="Nicol R."/>
            <person name="Norbu C."/>
            <person name="Norbu N."/>
            <person name="Novod N."/>
            <person name="O'Neill B."/>
            <person name="Osman S."/>
            <person name="Markiewicz E."/>
            <person name="Oyono O.L."/>
            <person name="Patti C."/>
            <person name="Phunkhang P."/>
            <person name="Pierre F."/>
            <person name="Priest M."/>
            <person name="Raghuraman S."/>
            <person name="Rege F."/>
            <person name="Reyes R."/>
            <person name="Rise C."/>
            <person name="Rogov P."/>
            <person name="Ross K."/>
            <person name="Ryan E."/>
            <person name="Settipalli S."/>
            <person name="Shea T."/>
            <person name="Sherpa N."/>
            <person name="Shi L."/>
            <person name="Shih D."/>
            <person name="Sparrow T."/>
            <person name="Spaulding J."/>
            <person name="Stalker J."/>
            <person name="Stange-Thomann N."/>
            <person name="Stavropoulos S."/>
            <person name="Stone C."/>
            <person name="Strader C."/>
            <person name="Tesfaye S."/>
            <person name="Thomson T."/>
            <person name="Thoulutsang Y."/>
            <person name="Thoulutsang D."/>
            <person name="Topham K."/>
            <person name="Topping I."/>
            <person name="Tsamla T."/>
            <person name="Vassiliev H."/>
            <person name="Vo A."/>
            <person name="Wangchuk T."/>
            <person name="Wangdi T."/>
            <person name="Weiand M."/>
            <person name="Wilkinson J."/>
            <person name="Wilson A."/>
            <person name="Yadav S."/>
            <person name="Young G."/>
            <person name="Yu Q."/>
            <person name="Zembek L."/>
            <person name="Zhong D."/>
            <person name="Zimmer A."/>
            <person name="Zwirko Z."/>
            <person name="Jaffe D.B."/>
            <person name="Alvarez P."/>
            <person name="Brockman W."/>
            <person name="Butler J."/>
            <person name="Chin C."/>
            <person name="Gnerre S."/>
            <person name="Grabherr M."/>
            <person name="Kleber M."/>
            <person name="Mauceli E."/>
            <person name="MacCallum I."/>
        </authorList>
    </citation>
    <scope>NUCLEOTIDE SEQUENCE [LARGE SCALE GENOMIC DNA]</scope>
    <source>
        <strain evidence="2">white501</strain>
    </source>
</reference>
<organism evidence="1 2">
    <name type="scientific">Drosophila simulans</name>
    <name type="common">Fruit fly</name>
    <dbReference type="NCBI Taxonomy" id="7240"/>
    <lineage>
        <taxon>Eukaryota</taxon>
        <taxon>Metazoa</taxon>
        <taxon>Ecdysozoa</taxon>
        <taxon>Arthropoda</taxon>
        <taxon>Hexapoda</taxon>
        <taxon>Insecta</taxon>
        <taxon>Pterygota</taxon>
        <taxon>Neoptera</taxon>
        <taxon>Endopterygota</taxon>
        <taxon>Diptera</taxon>
        <taxon>Brachycera</taxon>
        <taxon>Muscomorpha</taxon>
        <taxon>Ephydroidea</taxon>
        <taxon>Drosophilidae</taxon>
        <taxon>Drosophila</taxon>
        <taxon>Sophophora</taxon>
    </lineage>
</organism>
<name>B4R2B0_DROSI</name>
<gene>
    <name evidence="1" type="primary">Dsim\GD17798</name>
    <name evidence="1" type="ORF">Dsim_GD17798</name>
</gene>